<dbReference type="RefSeq" id="XP_025376012.1">
    <property type="nucleotide sequence ID" value="XM_025518239.1"/>
</dbReference>
<reference evidence="1 2" key="1">
    <citation type="journal article" date="2018" name="Mol. Biol. Evol.">
        <title>Broad Genomic Sampling Reveals a Smut Pathogenic Ancestry of the Fungal Clade Ustilaginomycotina.</title>
        <authorList>
            <person name="Kijpornyongpan T."/>
            <person name="Mondo S.J."/>
            <person name="Barry K."/>
            <person name="Sandor L."/>
            <person name="Lee J."/>
            <person name="Lipzen A."/>
            <person name="Pangilinan J."/>
            <person name="LaButti K."/>
            <person name="Hainaut M."/>
            <person name="Henrissat B."/>
            <person name="Grigoriev I.V."/>
            <person name="Spatafora J.W."/>
            <person name="Aime M.C."/>
        </authorList>
    </citation>
    <scope>NUCLEOTIDE SEQUENCE [LARGE SCALE GENOMIC DNA]</scope>
    <source>
        <strain evidence="1 2">MCA 4198</strain>
    </source>
</reference>
<dbReference type="InParanoid" id="A0A316YJ16"/>
<name>A0A316YJ16_9BASI</name>
<accession>A0A316YJ16</accession>
<evidence type="ECO:0008006" key="3">
    <source>
        <dbReference type="Google" id="ProtNLM"/>
    </source>
</evidence>
<dbReference type="PANTHER" id="PTHR42034">
    <property type="entry name" value="CHROMOSOME 7, WHOLE GENOME SHOTGUN SEQUENCE-RELATED"/>
    <property type="match status" value="1"/>
</dbReference>
<dbReference type="SUPFAM" id="SSF52777">
    <property type="entry name" value="CoA-dependent acyltransferases"/>
    <property type="match status" value="1"/>
</dbReference>
<evidence type="ECO:0000313" key="1">
    <source>
        <dbReference type="EMBL" id="PWN88814.1"/>
    </source>
</evidence>
<protein>
    <recommendedName>
        <fullName evidence="3">Condensation domain-containing protein</fullName>
    </recommendedName>
</protein>
<keyword evidence="2" id="KW-1185">Reference proteome</keyword>
<sequence length="414" mass="45714">MSASHTHAWKQTEDGKAMQRPLWGVERMADSFDRYFGRHWTIKSSVLLRSQTPLQDLEARIRDAWIATMFFNPLLGADLVADPDAPPANRLLRYEAALSPERASGCFHHERGHGDLAGCAEALRVSLMDASATSPARLAHLYLITSKDDEHAFALLLDASHVILDAIGVLKTFEAVLKHLDEEGMPGKGSTTVHKHVFGIPDSQRLSLLAKKAGATVSAMLDAAIRLAIWIVSREDLDNFCLFPLSTNGREYFSDELKSSYIGLAIGGVCCTISLRGLPRDPDALARQLPALAAELYRQYREQMNAESHFIVEQGNLAIAGDKELQAMFGRGTVMSHLGILERRMTTSFEKVEVDVVDFNLAVHQRMPRLYVASWSLNSRIALQVSHPTSFDASNPRAVLDLAVRIISASLDSL</sequence>
<dbReference type="Gene3D" id="3.30.559.10">
    <property type="entry name" value="Chloramphenicol acetyltransferase-like domain"/>
    <property type="match status" value="1"/>
</dbReference>
<dbReference type="AlphaFoldDB" id="A0A316YJ16"/>
<evidence type="ECO:0000313" key="2">
    <source>
        <dbReference type="Proteomes" id="UP000245768"/>
    </source>
</evidence>
<dbReference type="EMBL" id="KZ819638">
    <property type="protein sequence ID" value="PWN88814.1"/>
    <property type="molecule type" value="Genomic_DNA"/>
</dbReference>
<dbReference type="InterPro" id="IPR023213">
    <property type="entry name" value="CAT-like_dom_sf"/>
</dbReference>
<gene>
    <name evidence="1" type="ORF">FA10DRAFT_173046</name>
</gene>
<dbReference type="Proteomes" id="UP000245768">
    <property type="component" value="Unassembled WGS sequence"/>
</dbReference>
<proteinExistence type="predicted"/>
<organism evidence="1 2">
    <name type="scientific">Acaromyces ingoldii</name>
    <dbReference type="NCBI Taxonomy" id="215250"/>
    <lineage>
        <taxon>Eukaryota</taxon>
        <taxon>Fungi</taxon>
        <taxon>Dikarya</taxon>
        <taxon>Basidiomycota</taxon>
        <taxon>Ustilaginomycotina</taxon>
        <taxon>Exobasidiomycetes</taxon>
        <taxon>Exobasidiales</taxon>
        <taxon>Cryptobasidiaceae</taxon>
        <taxon>Acaromyces</taxon>
    </lineage>
</organism>
<dbReference type="GeneID" id="37040155"/>
<dbReference type="PANTHER" id="PTHR42034:SF2">
    <property type="entry name" value="ACYL-COA-DEPENDENT ACYLTRANSFERASE MAC1"/>
    <property type="match status" value="1"/>
</dbReference>